<dbReference type="PANTHER" id="PTHR43080:SF2">
    <property type="entry name" value="CBS DOMAIN-CONTAINING PROTEIN"/>
    <property type="match status" value="1"/>
</dbReference>
<sequence length="159" mass="16675">MDVRDLPVARVMSRTLVTVGPDESPLIAWEIMRCAGVHHLPVVDTGGRLRGVLARDELAAAWSGGPAEQSRVRVAELLAEYGCPRVPPDSRLSEAAESMLGASADAVAVVEHGEVLVGMVTATDVVRAVAGLAPDGEGPSEVLTGMFRLVPVLPRHPGE</sequence>
<dbReference type="Gene3D" id="3.10.580.10">
    <property type="entry name" value="CBS-domain"/>
    <property type="match status" value="2"/>
</dbReference>
<dbReference type="InterPro" id="IPR046342">
    <property type="entry name" value="CBS_dom_sf"/>
</dbReference>
<keyword evidence="5" id="KW-1185">Reference proteome</keyword>
<feature type="domain" description="CBS" evidence="3">
    <location>
        <begin position="12"/>
        <end position="68"/>
    </location>
</feature>
<evidence type="ECO:0000256" key="2">
    <source>
        <dbReference type="PROSITE-ProRule" id="PRU00703"/>
    </source>
</evidence>
<evidence type="ECO:0000256" key="1">
    <source>
        <dbReference type="ARBA" id="ARBA00023122"/>
    </source>
</evidence>
<dbReference type="PANTHER" id="PTHR43080">
    <property type="entry name" value="CBS DOMAIN-CONTAINING PROTEIN CBSX3, MITOCHONDRIAL"/>
    <property type="match status" value="1"/>
</dbReference>
<dbReference type="RefSeq" id="WP_377287552.1">
    <property type="nucleotide sequence ID" value="NZ_JBHSBM010000016.1"/>
</dbReference>
<gene>
    <name evidence="4" type="ORF">ACFOWE_13120</name>
</gene>
<name>A0ABV8I4W5_9ACTN</name>
<evidence type="ECO:0000313" key="4">
    <source>
        <dbReference type="EMBL" id="MFC4059242.1"/>
    </source>
</evidence>
<dbReference type="SUPFAM" id="SSF54631">
    <property type="entry name" value="CBS-domain pair"/>
    <property type="match status" value="1"/>
</dbReference>
<proteinExistence type="predicted"/>
<accession>A0ABV8I4W5</accession>
<dbReference type="InterPro" id="IPR000644">
    <property type="entry name" value="CBS_dom"/>
</dbReference>
<evidence type="ECO:0000259" key="3">
    <source>
        <dbReference type="PROSITE" id="PS51371"/>
    </source>
</evidence>
<keyword evidence="1 2" id="KW-0129">CBS domain</keyword>
<dbReference type="InterPro" id="IPR051257">
    <property type="entry name" value="Diverse_CBS-Domain"/>
</dbReference>
<protein>
    <submittedName>
        <fullName evidence="4">HPP family protein</fullName>
    </submittedName>
</protein>
<evidence type="ECO:0000313" key="5">
    <source>
        <dbReference type="Proteomes" id="UP001595850"/>
    </source>
</evidence>
<feature type="domain" description="CBS" evidence="3">
    <location>
        <begin position="78"/>
        <end position="140"/>
    </location>
</feature>
<dbReference type="PROSITE" id="PS51371">
    <property type="entry name" value="CBS"/>
    <property type="match status" value="2"/>
</dbReference>
<dbReference type="Proteomes" id="UP001595850">
    <property type="component" value="Unassembled WGS sequence"/>
</dbReference>
<dbReference type="EMBL" id="JBHSBM010000016">
    <property type="protein sequence ID" value="MFC4059242.1"/>
    <property type="molecule type" value="Genomic_DNA"/>
</dbReference>
<reference evidence="5" key="1">
    <citation type="journal article" date="2019" name="Int. J. Syst. Evol. Microbiol.">
        <title>The Global Catalogue of Microorganisms (GCM) 10K type strain sequencing project: providing services to taxonomists for standard genome sequencing and annotation.</title>
        <authorList>
            <consortium name="The Broad Institute Genomics Platform"/>
            <consortium name="The Broad Institute Genome Sequencing Center for Infectious Disease"/>
            <person name="Wu L."/>
            <person name="Ma J."/>
        </authorList>
    </citation>
    <scope>NUCLEOTIDE SEQUENCE [LARGE SCALE GENOMIC DNA]</scope>
    <source>
        <strain evidence="5">TBRC 4489</strain>
    </source>
</reference>
<organism evidence="4 5">
    <name type="scientific">Planomonospora corallina</name>
    <dbReference type="NCBI Taxonomy" id="1806052"/>
    <lineage>
        <taxon>Bacteria</taxon>
        <taxon>Bacillati</taxon>
        <taxon>Actinomycetota</taxon>
        <taxon>Actinomycetes</taxon>
        <taxon>Streptosporangiales</taxon>
        <taxon>Streptosporangiaceae</taxon>
        <taxon>Planomonospora</taxon>
    </lineage>
</organism>
<dbReference type="Pfam" id="PF00571">
    <property type="entry name" value="CBS"/>
    <property type="match status" value="2"/>
</dbReference>
<dbReference type="SMART" id="SM00116">
    <property type="entry name" value="CBS"/>
    <property type="match status" value="2"/>
</dbReference>
<comment type="caution">
    <text evidence="4">The sequence shown here is derived from an EMBL/GenBank/DDBJ whole genome shotgun (WGS) entry which is preliminary data.</text>
</comment>